<feature type="transmembrane region" description="Helical" evidence="6">
    <location>
        <begin position="452"/>
        <end position="468"/>
    </location>
</feature>
<dbReference type="InterPro" id="IPR025405">
    <property type="entry name" value="DUF4131"/>
</dbReference>
<dbReference type="OrthoDB" id="9761531at2"/>
<evidence type="ECO:0000256" key="1">
    <source>
        <dbReference type="ARBA" id="ARBA00004651"/>
    </source>
</evidence>
<accession>A0A1H9RGP9</accession>
<dbReference type="InterPro" id="IPR001279">
    <property type="entry name" value="Metallo-B-lactamas"/>
</dbReference>
<feature type="transmembrane region" description="Helical" evidence="6">
    <location>
        <begin position="230"/>
        <end position="253"/>
    </location>
</feature>
<evidence type="ECO:0000256" key="4">
    <source>
        <dbReference type="ARBA" id="ARBA00022989"/>
    </source>
</evidence>
<sequence length="769" mass="87218">MKPRFYCIVYFAVSGLAFSLLGLNFWSITFIIFGFLPHLKYLTHRQTGWTLAIYFLTALLFFTYGCMYTSKIDTNLTGLETKFQGVIKSVPRLTSSELNWSFQVKLDTGEYIQVYLPDDMDSFAPSLYETCYFKGRLEQPSPRKNPYIFDYKKYIYEQKIHWLVKVPSSHFYCEEPKVQLLENLGSWRSRKIARMAQEDEKEIAALMTALVFGDRSFIDKEKIDFYRRFGILHLLAVSGLHVGLITFAAYYLLYRAGFTRETAGTIVLLLLPVYSVIAGGAPSVIRASLMCMLVILSFKMKVKISVLDIISAVCLALLIYNPLYLFHLGFQLSFLTTFSLLLSKSMFTGSSRVILLAKTSTIAQMISFPLTLYHFYEFPVLFLPMNLLFIPFISFWILPLSFLTVLFQPVSGRISDLLLSMGSASFHLIDRLTMYFSEISWTVAVLGQPSDSMLWLMIITVVISLLLFESQRISLRVMGGSLLAGIVFLQAFMPYFKEEGSVTMLDVGQGDAFVIELPYRKGVYLIDTGGILPWDNGQTLNRNESTGPGMYVIEPFLKAKGIKRIDKLILTHGHFDHIGETCYLTDKFTIGEAYYPKAQSIPEEAGNSLECLAEERIPLKFAEKGMGWTEGKDWFYILHPEGDEDKENDRSIVILASINNVTLLFTGDLEEEGENRLLRNFPNLKADILKVAHHGSLSSSQEEFLAQLSPQAGLISAGENNRYGHPHTEVTNLMDSKEILTFRTDKHGAVTVKLKGGNYTITPFLLEEQ</sequence>
<name>A0A1H9RGP9_9BACI</name>
<protein>
    <submittedName>
        <fullName evidence="8">Competence protein ComEC</fullName>
    </submittedName>
</protein>
<dbReference type="Pfam" id="PF03772">
    <property type="entry name" value="Competence"/>
    <property type="match status" value="1"/>
</dbReference>
<keyword evidence="5 6" id="KW-0472">Membrane</keyword>
<feature type="domain" description="Metallo-beta-lactamase" evidence="7">
    <location>
        <begin position="509"/>
        <end position="719"/>
    </location>
</feature>
<dbReference type="NCBIfam" id="TIGR00360">
    <property type="entry name" value="ComEC_N-term"/>
    <property type="match status" value="1"/>
</dbReference>
<evidence type="ECO:0000313" key="9">
    <source>
        <dbReference type="Proteomes" id="UP000198571"/>
    </source>
</evidence>
<gene>
    <name evidence="8" type="ORF">SAMN05518684_103112</name>
</gene>
<dbReference type="SMART" id="SM00849">
    <property type="entry name" value="Lactamase_B"/>
    <property type="match status" value="1"/>
</dbReference>
<reference evidence="9" key="1">
    <citation type="submission" date="2016-10" db="EMBL/GenBank/DDBJ databases">
        <authorList>
            <person name="Varghese N."/>
            <person name="Submissions S."/>
        </authorList>
    </citation>
    <scope>NUCLEOTIDE SEQUENCE [LARGE SCALE GENOMIC DNA]</scope>
    <source>
        <strain evidence="9">S9</strain>
    </source>
</reference>
<evidence type="ECO:0000256" key="3">
    <source>
        <dbReference type="ARBA" id="ARBA00022692"/>
    </source>
</evidence>
<dbReference type="Proteomes" id="UP000198571">
    <property type="component" value="Unassembled WGS sequence"/>
</dbReference>
<dbReference type="SUPFAM" id="SSF56281">
    <property type="entry name" value="Metallo-hydrolase/oxidoreductase"/>
    <property type="match status" value="1"/>
</dbReference>
<dbReference type="Pfam" id="PF00753">
    <property type="entry name" value="Lactamase_B"/>
    <property type="match status" value="1"/>
</dbReference>
<organism evidence="8 9">
    <name type="scientific">Salipaludibacillus aurantiacus</name>
    <dbReference type="NCBI Taxonomy" id="1601833"/>
    <lineage>
        <taxon>Bacteria</taxon>
        <taxon>Bacillati</taxon>
        <taxon>Bacillota</taxon>
        <taxon>Bacilli</taxon>
        <taxon>Bacillales</taxon>
        <taxon>Bacillaceae</taxon>
    </lineage>
</organism>
<feature type="transmembrane region" description="Helical" evidence="6">
    <location>
        <begin position="48"/>
        <end position="67"/>
    </location>
</feature>
<evidence type="ECO:0000256" key="5">
    <source>
        <dbReference type="ARBA" id="ARBA00023136"/>
    </source>
</evidence>
<dbReference type="PANTHER" id="PTHR30619">
    <property type="entry name" value="DNA INTERNALIZATION/COMPETENCE PROTEIN COMEC/REC2"/>
    <property type="match status" value="1"/>
</dbReference>
<dbReference type="InterPro" id="IPR052159">
    <property type="entry name" value="Competence_DNA_uptake"/>
</dbReference>
<dbReference type="Gene3D" id="3.60.15.10">
    <property type="entry name" value="Ribonuclease Z/Hydroxyacylglutathione hydrolase-like"/>
    <property type="match status" value="1"/>
</dbReference>
<feature type="transmembrane region" description="Helical" evidence="6">
    <location>
        <begin position="302"/>
        <end position="320"/>
    </location>
</feature>
<feature type="transmembrane region" description="Helical" evidence="6">
    <location>
        <begin position="475"/>
        <end position="496"/>
    </location>
</feature>
<feature type="transmembrane region" description="Helical" evidence="6">
    <location>
        <begin position="7"/>
        <end position="36"/>
    </location>
</feature>
<dbReference type="InterPro" id="IPR035681">
    <property type="entry name" value="ComA-like_MBL"/>
</dbReference>
<evidence type="ECO:0000259" key="7">
    <source>
        <dbReference type="SMART" id="SM00849"/>
    </source>
</evidence>
<feature type="transmembrane region" description="Helical" evidence="6">
    <location>
        <begin position="273"/>
        <end position="295"/>
    </location>
</feature>
<dbReference type="InterPro" id="IPR004797">
    <property type="entry name" value="Competence_ComEC/Rec2"/>
</dbReference>
<dbReference type="GO" id="GO:0030420">
    <property type="term" value="P:establishment of competence for transformation"/>
    <property type="evidence" value="ECO:0007669"/>
    <property type="project" value="InterPro"/>
</dbReference>
<dbReference type="CDD" id="cd07731">
    <property type="entry name" value="ComA-like_MBL-fold"/>
    <property type="match status" value="1"/>
</dbReference>
<dbReference type="GO" id="GO:0005886">
    <property type="term" value="C:plasma membrane"/>
    <property type="evidence" value="ECO:0007669"/>
    <property type="project" value="UniProtKB-SubCell"/>
</dbReference>
<dbReference type="InterPro" id="IPR036866">
    <property type="entry name" value="RibonucZ/Hydroxyglut_hydro"/>
</dbReference>
<keyword evidence="9" id="KW-1185">Reference proteome</keyword>
<dbReference type="InterPro" id="IPR004477">
    <property type="entry name" value="ComEC_N"/>
</dbReference>
<evidence type="ECO:0000256" key="2">
    <source>
        <dbReference type="ARBA" id="ARBA00022475"/>
    </source>
</evidence>
<evidence type="ECO:0000313" key="8">
    <source>
        <dbReference type="EMBL" id="SER71139.1"/>
    </source>
</evidence>
<comment type="subcellular location">
    <subcellularLocation>
        <location evidence="1">Cell membrane</location>
        <topology evidence="1">Multi-pass membrane protein</topology>
    </subcellularLocation>
</comment>
<dbReference type="STRING" id="1601833.SAMN05518684_103112"/>
<keyword evidence="4 6" id="KW-1133">Transmembrane helix</keyword>
<evidence type="ECO:0000256" key="6">
    <source>
        <dbReference type="SAM" id="Phobius"/>
    </source>
</evidence>
<feature type="transmembrane region" description="Helical" evidence="6">
    <location>
        <begin position="388"/>
        <end position="407"/>
    </location>
</feature>
<dbReference type="RefSeq" id="WP_093047882.1">
    <property type="nucleotide sequence ID" value="NZ_FOGT01000003.1"/>
</dbReference>
<dbReference type="NCBIfam" id="TIGR00361">
    <property type="entry name" value="ComEC_Rec2"/>
    <property type="match status" value="1"/>
</dbReference>
<proteinExistence type="predicted"/>
<dbReference type="Pfam" id="PF13567">
    <property type="entry name" value="DUF4131"/>
    <property type="match status" value="1"/>
</dbReference>
<keyword evidence="3 6" id="KW-0812">Transmembrane</keyword>
<dbReference type="EMBL" id="FOGT01000003">
    <property type="protein sequence ID" value="SER71139.1"/>
    <property type="molecule type" value="Genomic_DNA"/>
</dbReference>
<keyword evidence="2" id="KW-1003">Cell membrane</keyword>
<dbReference type="AlphaFoldDB" id="A0A1H9RGP9"/>
<dbReference type="PANTHER" id="PTHR30619:SF1">
    <property type="entry name" value="RECOMBINATION PROTEIN 2"/>
    <property type="match status" value="1"/>
</dbReference>
<feature type="transmembrane region" description="Helical" evidence="6">
    <location>
        <begin position="355"/>
        <end position="376"/>
    </location>
</feature>